<feature type="transmembrane region" description="Helical" evidence="1">
    <location>
        <begin position="46"/>
        <end position="67"/>
    </location>
</feature>
<keyword evidence="1" id="KW-0472">Membrane</keyword>
<feature type="transmembrane region" description="Helical" evidence="1">
    <location>
        <begin position="21"/>
        <end position="40"/>
    </location>
</feature>
<keyword evidence="1" id="KW-1133">Transmembrane helix</keyword>
<dbReference type="PANTHER" id="PTHR38457:SF1">
    <property type="entry name" value="REGULATOR ABRB-RELATED"/>
    <property type="match status" value="1"/>
</dbReference>
<sequence>MHDDTRTRFRMTPRLTSFFGVPHWPTVVLTYVLGFAGGFVAKALHLPLPMLLGSLLAVGAAAIAGLKPLGHLPQAPQKIRMLVIPIIGIAIGGAARPEIVGEAAHWLPSLAALCVFIPLVHYLGFRLLTATGRVDRVTALYGTAPGGLVETVQMGEEAGADVQMLAMLQFLRLILTIVLVPVAFSLMEGHAVGSAGGAAVAGAPLHIGDVAILTFCAVVGAIVGLRLRLPAGHVLGPILLSAAAHMAGWTEGVPPGWMLAAAQVVIGTSLGVRFAGMPKGRILVALRLAVMNAGVTIGGAVLFSVALAPVAGEPVRAVFLAFAPGGLVEMGLIALSLKMSILYVTAHHLLRIILSVSVARWFGGRIG</sequence>
<dbReference type="PANTHER" id="PTHR38457">
    <property type="entry name" value="REGULATOR ABRB-RELATED"/>
    <property type="match status" value="1"/>
</dbReference>
<feature type="transmembrane region" description="Helical" evidence="1">
    <location>
        <begin position="288"/>
        <end position="311"/>
    </location>
</feature>
<accession>A0ABT2ZKK2</accession>
<feature type="transmembrane region" description="Helical" evidence="1">
    <location>
        <begin position="234"/>
        <end position="250"/>
    </location>
</feature>
<feature type="transmembrane region" description="Helical" evidence="1">
    <location>
        <begin position="103"/>
        <end position="123"/>
    </location>
</feature>
<evidence type="ECO:0000313" key="2">
    <source>
        <dbReference type="EMBL" id="MCV2871276.1"/>
    </source>
</evidence>
<dbReference type="PIRSF" id="PIRSF038991">
    <property type="entry name" value="Protein_AbrB"/>
    <property type="match status" value="1"/>
</dbReference>
<feature type="transmembrane region" description="Helical" evidence="1">
    <location>
        <begin position="79"/>
        <end position="97"/>
    </location>
</feature>
<feature type="transmembrane region" description="Helical" evidence="1">
    <location>
        <begin position="170"/>
        <end position="187"/>
    </location>
</feature>
<evidence type="ECO:0000313" key="3">
    <source>
        <dbReference type="Proteomes" id="UP001652564"/>
    </source>
</evidence>
<evidence type="ECO:0000256" key="1">
    <source>
        <dbReference type="SAM" id="Phobius"/>
    </source>
</evidence>
<dbReference type="Proteomes" id="UP001652564">
    <property type="component" value="Unassembled WGS sequence"/>
</dbReference>
<organism evidence="2 3">
    <name type="scientific">Albidovulum litorale</name>
    <dbReference type="NCBI Taxonomy" id="2984134"/>
    <lineage>
        <taxon>Bacteria</taxon>
        <taxon>Pseudomonadati</taxon>
        <taxon>Pseudomonadota</taxon>
        <taxon>Alphaproteobacteria</taxon>
        <taxon>Rhodobacterales</taxon>
        <taxon>Paracoccaceae</taxon>
        <taxon>Albidovulum</taxon>
    </lineage>
</organism>
<protein>
    <submittedName>
        <fullName evidence="2">AbrB family transcriptional regulator</fullName>
    </submittedName>
</protein>
<feature type="transmembrane region" description="Helical" evidence="1">
    <location>
        <begin position="207"/>
        <end position="227"/>
    </location>
</feature>
<dbReference type="Pfam" id="PF05145">
    <property type="entry name" value="AbrB"/>
    <property type="match status" value="1"/>
</dbReference>
<feature type="transmembrane region" description="Helical" evidence="1">
    <location>
        <begin position="256"/>
        <end position="276"/>
    </location>
</feature>
<dbReference type="EMBL" id="JAOWKZ010000001">
    <property type="protein sequence ID" value="MCV2871276.1"/>
    <property type="molecule type" value="Genomic_DNA"/>
</dbReference>
<keyword evidence="1" id="KW-0812">Transmembrane</keyword>
<feature type="transmembrane region" description="Helical" evidence="1">
    <location>
        <begin position="317"/>
        <end position="335"/>
    </location>
</feature>
<keyword evidence="3" id="KW-1185">Reference proteome</keyword>
<reference evidence="2 3" key="1">
    <citation type="submission" date="2022-10" db="EMBL/GenBank/DDBJ databases">
        <title>Defluviimonas sp. nov., isolated from ocean surface sediments.</title>
        <authorList>
            <person name="He W."/>
            <person name="Wang L."/>
            <person name="Zhang D.-F."/>
        </authorList>
    </citation>
    <scope>NUCLEOTIDE SEQUENCE [LARGE SCALE GENOMIC DNA]</scope>
    <source>
        <strain evidence="2 3">WL0050</strain>
    </source>
</reference>
<gene>
    <name evidence="2" type="ORF">OEZ71_03090</name>
</gene>
<name>A0ABT2ZKK2_9RHOB</name>
<dbReference type="InterPro" id="IPR007820">
    <property type="entry name" value="AbrB_fam"/>
</dbReference>
<comment type="caution">
    <text evidence="2">The sequence shown here is derived from an EMBL/GenBank/DDBJ whole genome shotgun (WGS) entry which is preliminary data.</text>
</comment>
<proteinExistence type="predicted"/>